<dbReference type="EMBL" id="AP019695">
    <property type="protein sequence ID" value="BBK22983.1"/>
    <property type="molecule type" value="Genomic_DNA"/>
</dbReference>
<proteinExistence type="predicted"/>
<keyword evidence="1 3" id="KW-0479">Metal-binding</keyword>
<dbReference type="PANTHER" id="PTHR46124:SF2">
    <property type="entry name" value="D-AMINOACYL-TRNA DEACYLASE"/>
    <property type="match status" value="1"/>
</dbReference>
<organism evidence="4 5">
    <name type="scientific">Amedibacterium intestinale</name>
    <dbReference type="NCBI Taxonomy" id="2583452"/>
    <lineage>
        <taxon>Bacteria</taxon>
        <taxon>Bacillati</taxon>
        <taxon>Bacillota</taxon>
        <taxon>Erysipelotrichia</taxon>
        <taxon>Erysipelotrichales</taxon>
        <taxon>Erysipelotrichaceae</taxon>
        <taxon>Amedibacterium</taxon>
    </lineage>
</organism>
<dbReference type="PANTHER" id="PTHR46124">
    <property type="entry name" value="D-AMINOACYL-TRNA DEACYLASE"/>
    <property type="match status" value="1"/>
</dbReference>
<dbReference type="Pfam" id="PF01026">
    <property type="entry name" value="TatD_DNase"/>
    <property type="match status" value="1"/>
</dbReference>
<evidence type="ECO:0000256" key="1">
    <source>
        <dbReference type="ARBA" id="ARBA00022723"/>
    </source>
</evidence>
<dbReference type="RefSeq" id="WP_163052121.1">
    <property type="nucleotide sequence ID" value="NZ_AP019695.1"/>
</dbReference>
<dbReference type="FunFam" id="3.20.20.140:FF:000005">
    <property type="entry name" value="TatD family hydrolase"/>
    <property type="match status" value="1"/>
</dbReference>
<dbReference type="NCBIfam" id="TIGR00010">
    <property type="entry name" value="YchF/TatD family DNA exonuclease"/>
    <property type="match status" value="1"/>
</dbReference>
<feature type="binding site" evidence="3">
    <location>
        <position position="8"/>
    </location>
    <ligand>
        <name>a divalent metal cation</name>
        <dbReference type="ChEBI" id="CHEBI:60240"/>
        <label>1</label>
    </ligand>
</feature>
<evidence type="ECO:0000313" key="5">
    <source>
        <dbReference type="Proteomes" id="UP000464754"/>
    </source>
</evidence>
<dbReference type="Gene3D" id="3.20.20.140">
    <property type="entry name" value="Metal-dependent hydrolases"/>
    <property type="match status" value="1"/>
</dbReference>
<dbReference type="GO" id="GO:0046872">
    <property type="term" value="F:metal ion binding"/>
    <property type="evidence" value="ECO:0007669"/>
    <property type="project" value="UniProtKB-KW"/>
</dbReference>
<reference evidence="5" key="1">
    <citation type="submission" date="2019-05" db="EMBL/GenBank/DDBJ databases">
        <title>Complete genome sequencing of Absiella argi strain JCM 30884.</title>
        <authorList>
            <person name="Sakamoto M."/>
            <person name="Murakami T."/>
            <person name="Mori H."/>
        </authorList>
    </citation>
    <scope>NUCLEOTIDE SEQUENCE [LARGE SCALE GENOMIC DNA]</scope>
    <source>
        <strain evidence="5">JCM 30884</strain>
    </source>
</reference>
<gene>
    <name evidence="4" type="primary">yabD</name>
    <name evidence="4" type="ORF">Aargi30884_18860</name>
</gene>
<dbReference type="KEGG" id="aarg:Aargi30884_18860"/>
<evidence type="ECO:0000313" key="4">
    <source>
        <dbReference type="EMBL" id="BBK22983.1"/>
    </source>
</evidence>
<feature type="binding site" evidence="3">
    <location>
        <position position="10"/>
    </location>
    <ligand>
        <name>a divalent metal cation</name>
        <dbReference type="ChEBI" id="CHEBI:60240"/>
        <label>1</label>
    </ligand>
</feature>
<dbReference type="PIRSF" id="PIRSF005902">
    <property type="entry name" value="DNase_TatD"/>
    <property type="match status" value="1"/>
</dbReference>
<name>A0A6N4TJJ5_9FIRM</name>
<keyword evidence="5" id="KW-1185">Reference proteome</keyword>
<evidence type="ECO:0000256" key="2">
    <source>
        <dbReference type="ARBA" id="ARBA00022801"/>
    </source>
</evidence>
<feature type="binding site" evidence="3">
    <location>
        <position position="153"/>
    </location>
    <ligand>
        <name>a divalent metal cation</name>
        <dbReference type="ChEBI" id="CHEBI:60240"/>
        <label>2</label>
    </ligand>
</feature>
<sequence>MYTLIDTHCHITCDALYERIDEVIQNAKEHHVERMMIICTGFKEYERAESLKQKEDMFDIALGFHPCDLYDFSEDDYLRLEQLLQEGKLAAVGEIGLDYHWKDVEKEDQKKGFVRQIQLAKKYDKPILIHMREATKDTLDILQEYAPHKGIFHCFSGSRETADIVLKMGFHIAYGGPLTFKNSRGAPEVCEQIPLDRLFVETDCPYLTPHPYRGKQNEPKYVEVTFDKMCEIKQVDKEILAKQMKQNYEALFGKK</sequence>
<dbReference type="AlphaFoldDB" id="A0A6N4TJJ5"/>
<evidence type="ECO:0000256" key="3">
    <source>
        <dbReference type="PIRSR" id="PIRSR005902-1"/>
    </source>
</evidence>
<dbReference type="CDD" id="cd01310">
    <property type="entry name" value="TatD_DNAse"/>
    <property type="match status" value="1"/>
</dbReference>
<dbReference type="Proteomes" id="UP000464754">
    <property type="component" value="Chromosome"/>
</dbReference>
<dbReference type="InterPro" id="IPR001130">
    <property type="entry name" value="TatD-like"/>
</dbReference>
<feature type="binding site" evidence="3">
    <location>
        <position position="94"/>
    </location>
    <ligand>
        <name>a divalent metal cation</name>
        <dbReference type="ChEBI" id="CHEBI:60240"/>
        <label>1</label>
    </ligand>
</feature>
<accession>A0A6N4TJJ5</accession>
<protein>
    <submittedName>
        <fullName evidence="4">Putative metal-dependent hydrolase YabD</fullName>
    </submittedName>
</protein>
<dbReference type="GO" id="GO:0016788">
    <property type="term" value="F:hydrolase activity, acting on ester bonds"/>
    <property type="evidence" value="ECO:0007669"/>
    <property type="project" value="InterPro"/>
</dbReference>
<dbReference type="SUPFAM" id="SSF51556">
    <property type="entry name" value="Metallo-dependent hydrolases"/>
    <property type="match status" value="1"/>
</dbReference>
<feature type="binding site" evidence="3">
    <location>
        <position position="130"/>
    </location>
    <ligand>
        <name>a divalent metal cation</name>
        <dbReference type="ChEBI" id="CHEBI:60240"/>
        <label>2</label>
    </ligand>
</feature>
<keyword evidence="2 4" id="KW-0378">Hydrolase</keyword>
<dbReference type="InterPro" id="IPR032466">
    <property type="entry name" value="Metal_Hydrolase"/>
</dbReference>
<feature type="binding site" evidence="3">
    <location>
        <position position="203"/>
    </location>
    <ligand>
        <name>a divalent metal cation</name>
        <dbReference type="ChEBI" id="CHEBI:60240"/>
        <label>1</label>
    </ligand>
</feature>
<dbReference type="InterPro" id="IPR015991">
    <property type="entry name" value="TatD/YcfH-like"/>
</dbReference>
<dbReference type="GO" id="GO:0004536">
    <property type="term" value="F:DNA nuclease activity"/>
    <property type="evidence" value="ECO:0007669"/>
    <property type="project" value="InterPro"/>
</dbReference>